<accession>A0ABY7PDC2</accession>
<dbReference type="EMBL" id="CP115300">
    <property type="protein sequence ID" value="WBO67889.1"/>
    <property type="molecule type" value="Genomic_DNA"/>
</dbReference>
<gene>
    <name evidence="2" type="ORF">O1G22_36265</name>
</gene>
<sequence>MTTELPPTQPLRVHTSSPTATLPPQPGRDWLPRPGAYAAAADRIITELTYRTGPLVTLRRRADVVEVALTVAPDPEDCVLSLALGGDALGGELLTFTSTAIEPVAGGTRLRVPGSLGTGDTTLEHVPATLLLRVVERADADLLVVGTARVPYGPLHRTTGFALSRTRPARHLGLLVAAEFTCIP</sequence>
<reference evidence="2 3" key="1">
    <citation type="submission" date="2022-12" db="EMBL/GenBank/DDBJ databases">
        <authorList>
            <person name="Mo P."/>
        </authorList>
    </citation>
    <scope>NUCLEOTIDE SEQUENCE [LARGE SCALE GENOMIC DNA]</scope>
    <source>
        <strain evidence="2 3">HUAS 2-6</strain>
    </source>
</reference>
<keyword evidence="3" id="KW-1185">Reference proteome</keyword>
<feature type="region of interest" description="Disordered" evidence="1">
    <location>
        <begin position="1"/>
        <end position="30"/>
    </location>
</feature>
<dbReference type="Proteomes" id="UP001212326">
    <property type="component" value="Chromosome"/>
</dbReference>
<protein>
    <submittedName>
        <fullName evidence="2">Uncharacterized protein</fullName>
    </submittedName>
</protein>
<organism evidence="2 3">
    <name type="scientific">Streptomyces camelliae</name>
    <dbReference type="NCBI Taxonomy" id="3004093"/>
    <lineage>
        <taxon>Bacteria</taxon>
        <taxon>Bacillati</taxon>
        <taxon>Actinomycetota</taxon>
        <taxon>Actinomycetes</taxon>
        <taxon>Kitasatosporales</taxon>
        <taxon>Streptomycetaceae</taxon>
        <taxon>Streptomyces</taxon>
    </lineage>
</organism>
<evidence type="ECO:0000313" key="2">
    <source>
        <dbReference type="EMBL" id="WBO67889.1"/>
    </source>
</evidence>
<proteinExistence type="predicted"/>
<evidence type="ECO:0000256" key="1">
    <source>
        <dbReference type="SAM" id="MobiDB-lite"/>
    </source>
</evidence>
<evidence type="ECO:0000313" key="3">
    <source>
        <dbReference type="Proteomes" id="UP001212326"/>
    </source>
</evidence>
<dbReference type="RefSeq" id="WP_270085162.1">
    <property type="nucleotide sequence ID" value="NZ_CP115300.1"/>
</dbReference>
<name>A0ABY7PDC2_9ACTN</name>